<organism evidence="4 5">
    <name type="scientific">Vitis vinifera</name>
    <name type="common">Grape</name>
    <dbReference type="NCBI Taxonomy" id="29760"/>
    <lineage>
        <taxon>Eukaryota</taxon>
        <taxon>Viridiplantae</taxon>
        <taxon>Streptophyta</taxon>
        <taxon>Embryophyta</taxon>
        <taxon>Tracheophyta</taxon>
        <taxon>Spermatophyta</taxon>
        <taxon>Magnoliopsida</taxon>
        <taxon>eudicotyledons</taxon>
        <taxon>Gunneridae</taxon>
        <taxon>Pentapetalae</taxon>
        <taxon>rosids</taxon>
        <taxon>Vitales</taxon>
        <taxon>Vitaceae</taxon>
        <taxon>Viteae</taxon>
        <taxon>Vitis</taxon>
    </lineage>
</organism>
<accession>A0ABY9DEQ3</accession>
<gene>
    <name evidence="4" type="ORF">VitviT2T_023070</name>
</gene>
<protein>
    <recommendedName>
        <fullName evidence="3">ABC transporter domain-containing protein</fullName>
    </recommendedName>
</protein>
<proteinExistence type="predicted"/>
<sequence length="87" mass="9754">MPLRCFHLVISLKIRERGVNLSGGQKQRVQLTRALYQDVDVYLLGDPSNAVDAHTATNLFNEYVVGALSMKIGILVTYQVDFLPTFN</sequence>
<evidence type="ECO:0000256" key="1">
    <source>
        <dbReference type="ARBA" id="ARBA00022741"/>
    </source>
</evidence>
<dbReference type="PANTHER" id="PTHR24223:SF263">
    <property type="entry name" value="ABC-TYPE XENOBIOTIC TRANSPORTER"/>
    <property type="match status" value="1"/>
</dbReference>
<dbReference type="SUPFAM" id="SSF52540">
    <property type="entry name" value="P-loop containing nucleoside triphosphate hydrolases"/>
    <property type="match status" value="1"/>
</dbReference>
<keyword evidence="5" id="KW-1185">Reference proteome</keyword>
<dbReference type="PANTHER" id="PTHR24223">
    <property type="entry name" value="ATP-BINDING CASSETTE SUB-FAMILY C"/>
    <property type="match status" value="1"/>
</dbReference>
<evidence type="ECO:0000313" key="5">
    <source>
        <dbReference type="Proteomes" id="UP001227230"/>
    </source>
</evidence>
<feature type="domain" description="ABC transporter" evidence="3">
    <location>
        <begin position="13"/>
        <end position="49"/>
    </location>
</feature>
<dbReference type="InterPro" id="IPR003439">
    <property type="entry name" value="ABC_transporter-like_ATP-bd"/>
</dbReference>
<evidence type="ECO:0000259" key="3">
    <source>
        <dbReference type="Pfam" id="PF00005"/>
    </source>
</evidence>
<dbReference type="InterPro" id="IPR050173">
    <property type="entry name" value="ABC_transporter_C-like"/>
</dbReference>
<reference evidence="4 5" key="1">
    <citation type="journal article" date="2023" name="Hortic Res">
        <title>The complete reference genome for grapevine (Vitis vinifera L.) genetics and breeding.</title>
        <authorList>
            <person name="Shi X."/>
            <person name="Cao S."/>
            <person name="Wang X."/>
            <person name="Huang S."/>
            <person name="Wang Y."/>
            <person name="Liu Z."/>
            <person name="Liu W."/>
            <person name="Leng X."/>
            <person name="Peng Y."/>
            <person name="Wang N."/>
            <person name="Wang Y."/>
            <person name="Ma Z."/>
            <person name="Xu X."/>
            <person name="Zhang F."/>
            <person name="Xue H."/>
            <person name="Zhong H."/>
            <person name="Wang Y."/>
            <person name="Zhang K."/>
            <person name="Velt A."/>
            <person name="Avia K."/>
            <person name="Holtgrawe D."/>
            <person name="Grimplet J."/>
            <person name="Matus J.T."/>
            <person name="Ware D."/>
            <person name="Wu X."/>
            <person name="Wang H."/>
            <person name="Liu C."/>
            <person name="Fang Y."/>
            <person name="Rustenholz C."/>
            <person name="Cheng Z."/>
            <person name="Xiao H."/>
            <person name="Zhou Y."/>
        </authorList>
    </citation>
    <scope>NUCLEOTIDE SEQUENCE [LARGE SCALE GENOMIC DNA]</scope>
    <source>
        <strain evidence="5">cv. Pinot noir / PN40024</strain>
        <tissue evidence="4">Leaf</tissue>
    </source>
</reference>
<name>A0ABY9DEQ3_VITVI</name>
<dbReference type="EMBL" id="CP126662">
    <property type="protein sequence ID" value="WKA05085.1"/>
    <property type="molecule type" value="Genomic_DNA"/>
</dbReference>
<evidence type="ECO:0000313" key="4">
    <source>
        <dbReference type="EMBL" id="WKA05085.1"/>
    </source>
</evidence>
<dbReference type="InterPro" id="IPR027417">
    <property type="entry name" value="P-loop_NTPase"/>
</dbReference>
<evidence type="ECO:0000256" key="2">
    <source>
        <dbReference type="ARBA" id="ARBA00022840"/>
    </source>
</evidence>
<dbReference type="Proteomes" id="UP001227230">
    <property type="component" value="Chromosome 15"/>
</dbReference>
<dbReference type="Pfam" id="PF00005">
    <property type="entry name" value="ABC_tran"/>
    <property type="match status" value="1"/>
</dbReference>
<keyword evidence="1" id="KW-0547">Nucleotide-binding</keyword>
<keyword evidence="2" id="KW-0067">ATP-binding</keyword>
<dbReference type="Gene3D" id="3.40.50.300">
    <property type="entry name" value="P-loop containing nucleotide triphosphate hydrolases"/>
    <property type="match status" value="1"/>
</dbReference>